<reference evidence="1 2" key="1">
    <citation type="journal article" date="2022" name="Syst. Appl. Microbiol.">
        <title>Natronocalculus amylovorans gen. nov., sp. nov., and Natranaeroarchaeum aerophilus sp. nov., dominant culturable amylolytic natronoarchaea from hypersaline soda lakes in southwestern Siberia.</title>
        <authorList>
            <person name="Sorokin D.Y."/>
            <person name="Elcheninov A.G."/>
            <person name="Khizhniak T.V."/>
            <person name="Koenen M."/>
            <person name="Bale N.J."/>
            <person name="Damste J.S.S."/>
            <person name="Kublanov I.V."/>
        </authorList>
    </citation>
    <scope>NUCLEOTIDE SEQUENCE [LARGE SCALE GENOMIC DNA]</scope>
    <source>
        <strain evidence="1 2">AArc-St1-1</strain>
    </source>
</reference>
<name>A0AAE3FQY5_9EURY</name>
<comment type="caution">
    <text evidence="1">The sequence shown here is derived from an EMBL/GenBank/DDBJ whole genome shotgun (WGS) entry which is preliminary data.</text>
</comment>
<dbReference type="AlphaFoldDB" id="A0AAE3FQY5"/>
<accession>A0AAE3FQY5</accession>
<evidence type="ECO:0000313" key="2">
    <source>
        <dbReference type="Proteomes" id="UP001202674"/>
    </source>
</evidence>
<gene>
    <name evidence="1" type="ORF">AArcSt11_07350</name>
</gene>
<protein>
    <submittedName>
        <fullName evidence="1">Uncharacterized protein</fullName>
    </submittedName>
</protein>
<keyword evidence="2" id="KW-1185">Reference proteome</keyword>
<dbReference type="EMBL" id="JAKRVY010000003">
    <property type="protein sequence ID" value="MCL9813470.1"/>
    <property type="molecule type" value="Genomic_DNA"/>
</dbReference>
<organism evidence="1 2">
    <name type="scientific">Natranaeroarchaeum aerophilus</name>
    <dbReference type="NCBI Taxonomy" id="2917711"/>
    <lineage>
        <taxon>Archaea</taxon>
        <taxon>Methanobacteriati</taxon>
        <taxon>Methanobacteriota</taxon>
        <taxon>Stenosarchaea group</taxon>
        <taxon>Halobacteria</taxon>
        <taxon>Halobacteriales</taxon>
        <taxon>Natronoarchaeaceae</taxon>
        <taxon>Natranaeroarchaeum</taxon>
    </lineage>
</organism>
<sequence>MLDLPRNREFNKTEHAGVTRQTAGNYTDLLLDVELIDQRRPRVGIGLQISFGSSSS</sequence>
<evidence type="ECO:0000313" key="1">
    <source>
        <dbReference type="EMBL" id="MCL9813470.1"/>
    </source>
</evidence>
<dbReference type="Proteomes" id="UP001202674">
    <property type="component" value="Unassembled WGS sequence"/>
</dbReference>
<proteinExistence type="predicted"/>